<dbReference type="GO" id="GO:0008270">
    <property type="term" value="F:zinc ion binding"/>
    <property type="evidence" value="ECO:0007669"/>
    <property type="project" value="UniProtKB-KW"/>
</dbReference>
<keyword evidence="6" id="KW-0833">Ubl conjugation pathway</keyword>
<dbReference type="PANTHER" id="PTHR46065:SF3">
    <property type="entry name" value="FI20425P1"/>
    <property type="match status" value="1"/>
</dbReference>
<keyword evidence="9" id="KW-0472">Membrane</keyword>
<keyword evidence="3" id="KW-0812">Transmembrane</keyword>
<keyword evidence="4" id="KW-0479">Metal-binding</keyword>
<evidence type="ECO:0000256" key="7">
    <source>
        <dbReference type="ARBA" id="ARBA00022833"/>
    </source>
</evidence>
<evidence type="ECO:0000313" key="11">
    <source>
        <dbReference type="EMBL" id="OTF73278.1"/>
    </source>
</evidence>
<dbReference type="EMBL" id="MUJZ01052343">
    <property type="protein sequence ID" value="OTF73278.1"/>
    <property type="molecule type" value="Genomic_DNA"/>
</dbReference>
<keyword evidence="5" id="KW-0863">Zinc-finger</keyword>
<dbReference type="PROSITE" id="PS51292">
    <property type="entry name" value="ZF_RING_CH"/>
    <property type="match status" value="1"/>
</dbReference>
<dbReference type="SMART" id="SM00744">
    <property type="entry name" value="RINGv"/>
    <property type="match status" value="1"/>
</dbReference>
<evidence type="ECO:0000259" key="10">
    <source>
        <dbReference type="PROSITE" id="PS51292"/>
    </source>
</evidence>
<dbReference type="Pfam" id="PF12906">
    <property type="entry name" value="RINGv"/>
    <property type="match status" value="1"/>
</dbReference>
<dbReference type="AlphaFoldDB" id="A0A1Y3AZV5"/>
<evidence type="ECO:0000313" key="12">
    <source>
        <dbReference type="Proteomes" id="UP000194236"/>
    </source>
</evidence>
<dbReference type="InterPro" id="IPR011016">
    <property type="entry name" value="Znf_RING-CH"/>
</dbReference>
<name>A0A1Y3AZV5_EURMA</name>
<dbReference type="Gene3D" id="3.30.40.10">
    <property type="entry name" value="Zinc/RING finger domain, C3HC4 (zinc finger)"/>
    <property type="match status" value="1"/>
</dbReference>
<dbReference type="SUPFAM" id="SSF57850">
    <property type="entry name" value="RING/U-box"/>
    <property type="match status" value="1"/>
</dbReference>
<evidence type="ECO:0000256" key="3">
    <source>
        <dbReference type="ARBA" id="ARBA00022692"/>
    </source>
</evidence>
<feature type="domain" description="RING-CH-type" evidence="10">
    <location>
        <begin position="9"/>
        <end position="90"/>
    </location>
</feature>
<evidence type="ECO:0000256" key="8">
    <source>
        <dbReference type="ARBA" id="ARBA00022989"/>
    </source>
</evidence>
<dbReference type="InterPro" id="IPR013083">
    <property type="entry name" value="Znf_RING/FYVE/PHD"/>
</dbReference>
<evidence type="ECO:0000256" key="9">
    <source>
        <dbReference type="ARBA" id="ARBA00023136"/>
    </source>
</evidence>
<dbReference type="Proteomes" id="UP000194236">
    <property type="component" value="Unassembled WGS sequence"/>
</dbReference>
<keyword evidence="12" id="KW-1185">Reference proteome</keyword>
<keyword evidence="2" id="KW-0808">Transferase</keyword>
<evidence type="ECO:0000256" key="6">
    <source>
        <dbReference type="ARBA" id="ARBA00022786"/>
    </source>
</evidence>
<organism evidence="11 12">
    <name type="scientific">Euroglyphus maynei</name>
    <name type="common">Mayne's house dust mite</name>
    <dbReference type="NCBI Taxonomy" id="6958"/>
    <lineage>
        <taxon>Eukaryota</taxon>
        <taxon>Metazoa</taxon>
        <taxon>Ecdysozoa</taxon>
        <taxon>Arthropoda</taxon>
        <taxon>Chelicerata</taxon>
        <taxon>Arachnida</taxon>
        <taxon>Acari</taxon>
        <taxon>Acariformes</taxon>
        <taxon>Sarcoptiformes</taxon>
        <taxon>Astigmata</taxon>
        <taxon>Psoroptidia</taxon>
        <taxon>Analgoidea</taxon>
        <taxon>Pyroglyphidae</taxon>
        <taxon>Pyroglyphinae</taxon>
        <taxon>Euroglyphus</taxon>
    </lineage>
</organism>
<accession>A0A1Y3AZV5</accession>
<sequence length="106" mass="12513">MRVKETDNSLESNLPICRICHCSNEDIVETLPSSKHSKLNLNRFDDPYFLITPCYCTGTLQYVHHNCLQQWIRSSNHRYCELCKYNFKLKTKNKPLFQVGCCSLFF</sequence>
<dbReference type="GO" id="GO:0016740">
    <property type="term" value="F:transferase activity"/>
    <property type="evidence" value="ECO:0007669"/>
    <property type="project" value="UniProtKB-KW"/>
</dbReference>
<protein>
    <submittedName>
        <fullName evidence="11">E3 ubiquitin-protein ligase MARCH8-like protein</fullName>
    </submittedName>
</protein>
<keyword evidence="7" id="KW-0862">Zinc</keyword>
<evidence type="ECO:0000256" key="2">
    <source>
        <dbReference type="ARBA" id="ARBA00022679"/>
    </source>
</evidence>
<dbReference type="GO" id="GO:0016020">
    <property type="term" value="C:membrane"/>
    <property type="evidence" value="ECO:0007669"/>
    <property type="project" value="UniProtKB-SubCell"/>
</dbReference>
<evidence type="ECO:0000256" key="4">
    <source>
        <dbReference type="ARBA" id="ARBA00022723"/>
    </source>
</evidence>
<comment type="subcellular location">
    <subcellularLocation>
        <location evidence="1">Membrane</location>
        <topology evidence="1">Multi-pass membrane protein</topology>
    </subcellularLocation>
</comment>
<reference evidence="11 12" key="1">
    <citation type="submission" date="2017-03" db="EMBL/GenBank/DDBJ databases">
        <title>Genome Survey of Euroglyphus maynei.</title>
        <authorList>
            <person name="Arlian L.G."/>
            <person name="Morgan M.S."/>
            <person name="Rider S.D."/>
        </authorList>
    </citation>
    <scope>NUCLEOTIDE SEQUENCE [LARGE SCALE GENOMIC DNA]</scope>
    <source>
        <strain evidence="11">Arlian Lab</strain>
        <tissue evidence="11">Whole body</tissue>
    </source>
</reference>
<keyword evidence="8" id="KW-1133">Transmembrane helix</keyword>
<dbReference type="PANTHER" id="PTHR46065">
    <property type="entry name" value="E3 UBIQUITIN-PROTEIN LIGASE MARCH 2/3 FAMILY MEMBER"/>
    <property type="match status" value="1"/>
</dbReference>
<comment type="caution">
    <text evidence="11">The sequence shown here is derived from an EMBL/GenBank/DDBJ whole genome shotgun (WGS) entry which is preliminary data.</text>
</comment>
<dbReference type="OrthoDB" id="264354at2759"/>
<evidence type="ECO:0000256" key="1">
    <source>
        <dbReference type="ARBA" id="ARBA00004141"/>
    </source>
</evidence>
<evidence type="ECO:0000256" key="5">
    <source>
        <dbReference type="ARBA" id="ARBA00022771"/>
    </source>
</evidence>
<gene>
    <name evidence="11" type="ORF">BLA29_014112</name>
</gene>
<proteinExistence type="predicted"/>